<feature type="non-terminal residue" evidence="2">
    <location>
        <position position="44"/>
    </location>
</feature>
<reference evidence="2" key="1">
    <citation type="submission" date="2020-02" db="EMBL/GenBank/DDBJ databases">
        <authorList>
            <person name="Meier V. D."/>
        </authorList>
    </citation>
    <scope>NUCLEOTIDE SEQUENCE</scope>
    <source>
        <strain evidence="2">AVDCRST_MAG02</strain>
    </source>
</reference>
<sequence length="44" mass="4630">WAWRTSTDAAPCAARTTVTWTSARSSGSIAPRTRRGGFSCSAPS</sequence>
<evidence type="ECO:0000256" key="1">
    <source>
        <dbReference type="SAM" id="MobiDB-lite"/>
    </source>
</evidence>
<gene>
    <name evidence="2" type="ORF">AVDCRST_MAG02-3124</name>
</gene>
<protein>
    <submittedName>
        <fullName evidence="2">Uncharacterized protein</fullName>
    </submittedName>
</protein>
<name>A0A6J4R225_9ACTN</name>
<dbReference type="AlphaFoldDB" id="A0A6J4R225"/>
<evidence type="ECO:0000313" key="2">
    <source>
        <dbReference type="EMBL" id="CAA9461912.1"/>
    </source>
</evidence>
<organism evidence="2">
    <name type="scientific">uncultured Rubrobacteraceae bacterium</name>
    <dbReference type="NCBI Taxonomy" id="349277"/>
    <lineage>
        <taxon>Bacteria</taxon>
        <taxon>Bacillati</taxon>
        <taxon>Actinomycetota</taxon>
        <taxon>Rubrobacteria</taxon>
        <taxon>Rubrobacterales</taxon>
        <taxon>Rubrobacteraceae</taxon>
        <taxon>environmental samples</taxon>
    </lineage>
</organism>
<feature type="non-terminal residue" evidence="2">
    <location>
        <position position="1"/>
    </location>
</feature>
<dbReference type="EMBL" id="CADCVH010000079">
    <property type="protein sequence ID" value="CAA9461912.1"/>
    <property type="molecule type" value="Genomic_DNA"/>
</dbReference>
<accession>A0A6J4R225</accession>
<feature type="region of interest" description="Disordered" evidence="1">
    <location>
        <begin position="23"/>
        <end position="44"/>
    </location>
</feature>
<proteinExistence type="predicted"/>